<evidence type="ECO:0000256" key="3">
    <source>
        <dbReference type="ARBA" id="ARBA00023163"/>
    </source>
</evidence>
<dbReference type="CDD" id="cd01392">
    <property type="entry name" value="HTH_LacI"/>
    <property type="match status" value="1"/>
</dbReference>
<dbReference type="SMART" id="SM00354">
    <property type="entry name" value="HTH_LACI"/>
    <property type="match status" value="1"/>
</dbReference>
<dbReference type="Pfam" id="PF13377">
    <property type="entry name" value="Peripla_BP_3"/>
    <property type="match status" value="1"/>
</dbReference>
<keyword evidence="1" id="KW-0805">Transcription regulation</keyword>
<keyword evidence="3" id="KW-0804">Transcription</keyword>
<name>A0A4P7A2M0_9BACL</name>
<dbReference type="EMBL" id="CP038016">
    <property type="protein sequence ID" value="QBP43191.1"/>
    <property type="molecule type" value="Genomic_DNA"/>
</dbReference>
<dbReference type="PANTHER" id="PTHR30146:SF109">
    <property type="entry name" value="HTH-TYPE TRANSCRIPTIONAL REGULATOR GALS"/>
    <property type="match status" value="1"/>
</dbReference>
<dbReference type="OrthoDB" id="9784962at2"/>
<gene>
    <name evidence="5" type="ORF">E2636_18725</name>
</gene>
<dbReference type="Pfam" id="PF00356">
    <property type="entry name" value="LacI"/>
    <property type="match status" value="1"/>
</dbReference>
<evidence type="ECO:0000256" key="2">
    <source>
        <dbReference type="ARBA" id="ARBA00023125"/>
    </source>
</evidence>
<dbReference type="InterPro" id="IPR046335">
    <property type="entry name" value="LacI/GalR-like_sensor"/>
</dbReference>
<dbReference type="SUPFAM" id="SSF53822">
    <property type="entry name" value="Periplasmic binding protein-like I"/>
    <property type="match status" value="1"/>
</dbReference>
<dbReference type="GO" id="GO:0003700">
    <property type="term" value="F:DNA-binding transcription factor activity"/>
    <property type="evidence" value="ECO:0007669"/>
    <property type="project" value="TreeGrafter"/>
</dbReference>
<dbReference type="SUPFAM" id="SSF47413">
    <property type="entry name" value="lambda repressor-like DNA-binding domains"/>
    <property type="match status" value="1"/>
</dbReference>
<keyword evidence="5" id="KW-0614">Plasmid</keyword>
<dbReference type="InterPro" id="IPR028082">
    <property type="entry name" value="Peripla_BP_I"/>
</dbReference>
<dbReference type="Gene3D" id="3.40.50.2300">
    <property type="match status" value="2"/>
</dbReference>
<evidence type="ECO:0000313" key="6">
    <source>
        <dbReference type="Proteomes" id="UP000294292"/>
    </source>
</evidence>
<feature type="domain" description="HTH lacI-type" evidence="4">
    <location>
        <begin position="3"/>
        <end position="57"/>
    </location>
</feature>
<dbReference type="PROSITE" id="PS50932">
    <property type="entry name" value="HTH_LACI_2"/>
    <property type="match status" value="1"/>
</dbReference>
<evidence type="ECO:0000259" key="4">
    <source>
        <dbReference type="PROSITE" id="PS50932"/>
    </source>
</evidence>
<sequence>MSVNIRDIAIAANVSTATVSRVISGKPGVGEETIKYVQSIIENMGYRPNISARSLASNKTGNIGIVSSRTSDIVIGNPFFSTILDGVSNVLDSQNFNMSHSFTLSQQKRLFDTHSVDGIIVLAARKGDKLLDWLYTTNIPTVIIGSFLEDSPFPTVRPNDEQGVFDAVKHLISYGHREIVLVNGPESSIKSQRCREGFLKAMEEEGITVGNTSIIEAKEYTMFSSFEACENYFSNNTTPCTAMVCSSDFLAIGVLKAAVKNNISVPNDLSVIGFGNVPLTEFTNPELTTMHTDLKSIGKEAAKILISLIEGKTIRKKERVYPMQLVQRNSVSHCTPIKGGYKNV</sequence>
<dbReference type="GO" id="GO:0000976">
    <property type="term" value="F:transcription cis-regulatory region binding"/>
    <property type="evidence" value="ECO:0007669"/>
    <property type="project" value="TreeGrafter"/>
</dbReference>
<keyword evidence="2" id="KW-0238">DNA-binding</keyword>
<evidence type="ECO:0000313" key="5">
    <source>
        <dbReference type="EMBL" id="QBP43191.1"/>
    </source>
</evidence>
<dbReference type="PANTHER" id="PTHR30146">
    <property type="entry name" value="LACI-RELATED TRANSCRIPTIONAL REPRESSOR"/>
    <property type="match status" value="1"/>
</dbReference>
<dbReference type="InterPro" id="IPR000843">
    <property type="entry name" value="HTH_LacI"/>
</dbReference>
<dbReference type="AlphaFoldDB" id="A0A4P7A2M0"/>
<dbReference type="Gene3D" id="1.10.260.40">
    <property type="entry name" value="lambda repressor-like DNA-binding domains"/>
    <property type="match status" value="1"/>
</dbReference>
<dbReference type="PROSITE" id="PS00356">
    <property type="entry name" value="HTH_LACI_1"/>
    <property type="match status" value="1"/>
</dbReference>
<dbReference type="CDD" id="cd06267">
    <property type="entry name" value="PBP1_LacI_sugar_binding-like"/>
    <property type="match status" value="1"/>
</dbReference>
<dbReference type="KEGG" id="panc:E2636_18725"/>
<dbReference type="InterPro" id="IPR010982">
    <property type="entry name" value="Lambda_DNA-bd_dom_sf"/>
</dbReference>
<dbReference type="Proteomes" id="UP000294292">
    <property type="component" value="Plasmid unnamed"/>
</dbReference>
<evidence type="ECO:0000256" key="1">
    <source>
        <dbReference type="ARBA" id="ARBA00023015"/>
    </source>
</evidence>
<protein>
    <submittedName>
        <fullName evidence="5">LacI family transcriptional regulator</fullName>
    </submittedName>
</protein>
<proteinExistence type="predicted"/>
<accession>A0A4P7A2M0</accession>
<dbReference type="RefSeq" id="WP_134211900.1">
    <property type="nucleotide sequence ID" value="NZ_CP038016.1"/>
</dbReference>
<reference evidence="5 6" key="1">
    <citation type="submission" date="2019-03" db="EMBL/GenBank/DDBJ databases">
        <title>Complete genome sequence of Paenisporosarcina antarctica CGMCC 1.6503T.</title>
        <authorList>
            <person name="Rong J.-C."/>
            <person name="Chi N.-Y."/>
            <person name="Zhang Q.-F."/>
        </authorList>
    </citation>
    <scope>NUCLEOTIDE SEQUENCE [LARGE SCALE GENOMIC DNA]</scope>
    <source>
        <strain evidence="5 6">CGMCC 1.6503</strain>
        <plasmid evidence="5 6">unnamed</plasmid>
    </source>
</reference>
<organism evidence="5 6">
    <name type="scientific">Paenisporosarcina antarctica</name>
    <dbReference type="NCBI Taxonomy" id="417367"/>
    <lineage>
        <taxon>Bacteria</taxon>
        <taxon>Bacillati</taxon>
        <taxon>Bacillota</taxon>
        <taxon>Bacilli</taxon>
        <taxon>Bacillales</taxon>
        <taxon>Caryophanaceae</taxon>
        <taxon>Paenisporosarcina</taxon>
    </lineage>
</organism>
<keyword evidence="6" id="KW-1185">Reference proteome</keyword>
<geneLocation type="plasmid" evidence="5">
    <name>unnamed</name>
</geneLocation>